<gene>
    <name evidence="1" type="ORF">LX64_05186</name>
</gene>
<dbReference type="Proteomes" id="UP000249547">
    <property type="component" value="Unassembled WGS sequence"/>
</dbReference>
<organism evidence="1 2">
    <name type="scientific">Chitinophaga skermanii</name>
    <dbReference type="NCBI Taxonomy" id="331697"/>
    <lineage>
        <taxon>Bacteria</taxon>
        <taxon>Pseudomonadati</taxon>
        <taxon>Bacteroidota</taxon>
        <taxon>Chitinophagia</taxon>
        <taxon>Chitinophagales</taxon>
        <taxon>Chitinophagaceae</taxon>
        <taxon>Chitinophaga</taxon>
    </lineage>
</organism>
<dbReference type="EMBL" id="QLLL01000019">
    <property type="protein sequence ID" value="RAI96986.1"/>
    <property type="molecule type" value="Genomic_DNA"/>
</dbReference>
<dbReference type="RefSeq" id="WP_111600555.1">
    <property type="nucleotide sequence ID" value="NZ_QLLL01000019.1"/>
</dbReference>
<evidence type="ECO:0000313" key="2">
    <source>
        <dbReference type="Proteomes" id="UP000249547"/>
    </source>
</evidence>
<protein>
    <submittedName>
        <fullName evidence="1">Uncharacterized protein</fullName>
    </submittedName>
</protein>
<keyword evidence="2" id="KW-1185">Reference proteome</keyword>
<evidence type="ECO:0000313" key="1">
    <source>
        <dbReference type="EMBL" id="RAI96986.1"/>
    </source>
</evidence>
<reference evidence="1 2" key="1">
    <citation type="submission" date="2018-06" db="EMBL/GenBank/DDBJ databases">
        <title>Genomic Encyclopedia of Archaeal and Bacterial Type Strains, Phase II (KMG-II): from individual species to whole genera.</title>
        <authorList>
            <person name="Goeker M."/>
        </authorList>
    </citation>
    <scope>NUCLEOTIDE SEQUENCE [LARGE SCALE GENOMIC DNA]</scope>
    <source>
        <strain evidence="1 2">DSM 23857</strain>
    </source>
</reference>
<name>A0A327Q551_9BACT</name>
<sequence>MKQIKFNLRVMLETMVLCYYHDYVDNYGEPFTSQGKELRKKGQGYNSYWWEKRGFFQHLILDSAVEELVKTPEGMQDYQKLMKKCREAWGGIIPPIGYCQILAWKKDSWKEL</sequence>
<proteinExistence type="predicted"/>
<dbReference type="AlphaFoldDB" id="A0A327Q551"/>
<accession>A0A327Q551</accession>
<comment type="caution">
    <text evidence="1">The sequence shown here is derived from an EMBL/GenBank/DDBJ whole genome shotgun (WGS) entry which is preliminary data.</text>
</comment>